<sequence length="257" mass="27917">MSSNPAPASIELSQLRLDTAQALLASDEEITSPEADSPTGYLQQLIDGLCELSLKDPLTGLANRRQFRAVLDREVDRVTRTGESALLLMLDIDHFKVVNDTYGHPAGDIVLQAVAQTLASCVRPMDTLARYGGEEFAVVLPGCQAAFGEAVAERIRSIVESTSIAIEPGLQIRVTVSIGGSFTLPWVKASIPTWIERADHQLYRAKSEGRNRVCLDFPPDSTVSAEEKGLLFYHLPDPTTDEMAPPISDPADSANRK</sequence>
<dbReference type="NCBIfam" id="TIGR00254">
    <property type="entry name" value="GGDEF"/>
    <property type="match status" value="1"/>
</dbReference>
<evidence type="ECO:0000256" key="1">
    <source>
        <dbReference type="ARBA" id="ARBA00012528"/>
    </source>
</evidence>
<dbReference type="Pfam" id="PF00990">
    <property type="entry name" value="GGDEF"/>
    <property type="match status" value="1"/>
</dbReference>
<comment type="catalytic activity">
    <reaction evidence="2">
        <text>2 GTP = 3',3'-c-di-GMP + 2 diphosphate</text>
        <dbReference type="Rhea" id="RHEA:24898"/>
        <dbReference type="ChEBI" id="CHEBI:33019"/>
        <dbReference type="ChEBI" id="CHEBI:37565"/>
        <dbReference type="ChEBI" id="CHEBI:58805"/>
        <dbReference type="EC" id="2.7.7.65"/>
    </reaction>
</comment>
<evidence type="ECO:0000256" key="3">
    <source>
        <dbReference type="SAM" id="MobiDB-lite"/>
    </source>
</evidence>
<accession>A0ABT5MG85</accession>
<dbReference type="InterPro" id="IPR050469">
    <property type="entry name" value="Diguanylate_Cyclase"/>
</dbReference>
<feature type="region of interest" description="Disordered" evidence="3">
    <location>
        <begin position="237"/>
        <end position="257"/>
    </location>
</feature>
<dbReference type="InterPro" id="IPR000160">
    <property type="entry name" value="GGDEF_dom"/>
</dbReference>
<evidence type="ECO:0000259" key="4">
    <source>
        <dbReference type="PROSITE" id="PS50887"/>
    </source>
</evidence>
<dbReference type="InterPro" id="IPR043128">
    <property type="entry name" value="Rev_trsase/Diguanyl_cyclase"/>
</dbReference>
<dbReference type="Proteomes" id="UP001528672">
    <property type="component" value="Unassembled WGS sequence"/>
</dbReference>
<protein>
    <recommendedName>
        <fullName evidence="1">diguanylate cyclase</fullName>
        <ecNumber evidence="1">2.7.7.65</ecNumber>
    </recommendedName>
</protein>
<dbReference type="EC" id="2.7.7.65" evidence="1"/>
<comment type="caution">
    <text evidence="5">The sequence shown here is derived from an EMBL/GenBank/DDBJ whole genome shotgun (WGS) entry which is preliminary data.</text>
</comment>
<dbReference type="EMBL" id="JAQSIO010000003">
    <property type="protein sequence ID" value="MDD0814922.1"/>
    <property type="molecule type" value="Genomic_DNA"/>
</dbReference>
<dbReference type="RefSeq" id="WP_273926588.1">
    <property type="nucleotide sequence ID" value="NZ_JAQSIN010000002.1"/>
</dbReference>
<dbReference type="PANTHER" id="PTHR45138">
    <property type="entry name" value="REGULATORY COMPONENTS OF SENSORY TRANSDUCTION SYSTEM"/>
    <property type="match status" value="1"/>
</dbReference>
<proteinExistence type="predicted"/>
<organism evidence="5 6">
    <name type="scientific">Curvibacter microcysteis</name>
    <dbReference type="NCBI Taxonomy" id="3026419"/>
    <lineage>
        <taxon>Bacteria</taxon>
        <taxon>Pseudomonadati</taxon>
        <taxon>Pseudomonadota</taxon>
        <taxon>Betaproteobacteria</taxon>
        <taxon>Burkholderiales</taxon>
        <taxon>Comamonadaceae</taxon>
        <taxon>Curvibacter</taxon>
    </lineage>
</organism>
<evidence type="ECO:0000313" key="5">
    <source>
        <dbReference type="EMBL" id="MDD0814922.1"/>
    </source>
</evidence>
<feature type="domain" description="GGDEF" evidence="4">
    <location>
        <begin position="83"/>
        <end position="218"/>
    </location>
</feature>
<evidence type="ECO:0000313" key="6">
    <source>
        <dbReference type="Proteomes" id="UP001528672"/>
    </source>
</evidence>
<keyword evidence="6" id="KW-1185">Reference proteome</keyword>
<dbReference type="PANTHER" id="PTHR45138:SF9">
    <property type="entry name" value="DIGUANYLATE CYCLASE DGCM-RELATED"/>
    <property type="match status" value="1"/>
</dbReference>
<dbReference type="CDD" id="cd01949">
    <property type="entry name" value="GGDEF"/>
    <property type="match status" value="1"/>
</dbReference>
<reference evidence="5 6" key="1">
    <citation type="submission" date="2023-02" db="EMBL/GenBank/DDBJ databases">
        <title>Bacterial whole genome sequence for Curvibacter sp. HBC28.</title>
        <authorList>
            <person name="Le V."/>
            <person name="Ko S.-R."/>
            <person name="Ahn C.-Y."/>
            <person name="Oh H.-M."/>
        </authorList>
    </citation>
    <scope>NUCLEOTIDE SEQUENCE [LARGE SCALE GENOMIC DNA]</scope>
    <source>
        <strain evidence="5 6">HBC28</strain>
    </source>
</reference>
<dbReference type="InterPro" id="IPR029787">
    <property type="entry name" value="Nucleotide_cyclase"/>
</dbReference>
<gene>
    <name evidence="5" type="ORF">PSQ39_09805</name>
</gene>
<dbReference type="Gene3D" id="3.30.70.270">
    <property type="match status" value="1"/>
</dbReference>
<name>A0ABT5MG85_9BURK</name>
<dbReference type="SUPFAM" id="SSF55073">
    <property type="entry name" value="Nucleotide cyclase"/>
    <property type="match status" value="1"/>
</dbReference>
<evidence type="ECO:0000256" key="2">
    <source>
        <dbReference type="ARBA" id="ARBA00034247"/>
    </source>
</evidence>
<dbReference type="PROSITE" id="PS50887">
    <property type="entry name" value="GGDEF"/>
    <property type="match status" value="1"/>
</dbReference>
<dbReference type="SMART" id="SM00267">
    <property type="entry name" value="GGDEF"/>
    <property type="match status" value="1"/>
</dbReference>